<dbReference type="Gene3D" id="2.40.10.500">
    <property type="match status" value="1"/>
</dbReference>
<evidence type="ECO:0000256" key="7">
    <source>
        <dbReference type="PROSITE-ProRule" id="PRU00504"/>
    </source>
</evidence>
<evidence type="ECO:0000256" key="4">
    <source>
        <dbReference type="ARBA" id="ARBA00022695"/>
    </source>
</evidence>
<dbReference type="Proteomes" id="UP000663832">
    <property type="component" value="Unassembled WGS sequence"/>
</dbReference>
<dbReference type="GO" id="GO:0106274">
    <property type="term" value="F:NAD+-protein-arginine ADP-ribosyltransferase activity"/>
    <property type="evidence" value="ECO:0007669"/>
    <property type="project" value="UniProtKB-EC"/>
</dbReference>
<dbReference type="InterPro" id="IPR050952">
    <property type="entry name" value="TRIM-NHL_E3_ligases"/>
</dbReference>
<dbReference type="PANTHER" id="PTHR24104:SF25">
    <property type="entry name" value="PROTEIN LIN-41"/>
    <property type="match status" value="1"/>
</dbReference>
<evidence type="ECO:0000256" key="6">
    <source>
        <dbReference type="ARBA" id="ARBA00047597"/>
    </source>
</evidence>
<dbReference type="CDD" id="cd05819">
    <property type="entry name" value="NHL"/>
    <property type="match status" value="1"/>
</dbReference>
<name>A0A813U4D8_9BILA</name>
<proteinExistence type="inferred from homology"/>
<dbReference type="InterPro" id="IPR001258">
    <property type="entry name" value="NHL_repeat"/>
</dbReference>
<feature type="repeat" description="NHL" evidence="7">
    <location>
        <begin position="486"/>
        <end position="516"/>
    </location>
</feature>
<feature type="repeat" description="NHL" evidence="7">
    <location>
        <begin position="541"/>
        <end position="572"/>
    </location>
</feature>
<protein>
    <recommendedName>
        <fullName evidence="8">NAD(P)(+)--arginine ADP-ribosyltransferase</fullName>
        <ecNumber evidence="8">2.4.2.31</ecNumber>
    </recommendedName>
    <alternativeName>
        <fullName evidence="8">Mono(ADP-ribosyl)transferase</fullName>
    </alternativeName>
</protein>
<evidence type="ECO:0000256" key="2">
    <source>
        <dbReference type="ARBA" id="ARBA00022676"/>
    </source>
</evidence>
<dbReference type="PANTHER" id="PTHR24104">
    <property type="entry name" value="E3 UBIQUITIN-PROTEIN LIGASE NHLRC1-RELATED"/>
    <property type="match status" value="1"/>
</dbReference>
<evidence type="ECO:0000313" key="9">
    <source>
        <dbReference type="EMBL" id="CAF0818212.1"/>
    </source>
</evidence>
<dbReference type="Gene3D" id="3.90.176.10">
    <property type="entry name" value="Toxin ADP-ribosyltransferase, Chain A, domain 1"/>
    <property type="match status" value="1"/>
</dbReference>
<keyword evidence="10" id="KW-1185">Reference proteome</keyword>
<organism evidence="9 10">
    <name type="scientific">Adineta steineri</name>
    <dbReference type="NCBI Taxonomy" id="433720"/>
    <lineage>
        <taxon>Eukaryota</taxon>
        <taxon>Metazoa</taxon>
        <taxon>Spiralia</taxon>
        <taxon>Gnathifera</taxon>
        <taxon>Rotifera</taxon>
        <taxon>Eurotatoria</taxon>
        <taxon>Bdelloidea</taxon>
        <taxon>Adinetida</taxon>
        <taxon>Adinetidae</taxon>
        <taxon>Adineta</taxon>
    </lineage>
</organism>
<sequence>MSHSGDRFTDIELENKRLPACFGYIAWKLLSLEDAMNELQDSLIEINRFVKLAKKYCAYPNDHNLTKDESAAIYIYTMEITDDSSVYRILNQTLRAEDRTKVRPWFGYLKLLDSATSKLPKFKGIIYRGIDKDVTMKFKKGQQITWWSISSCSASVDVISSFLHKSCSSTLFNIECLNGKSISSYTCYPNENEVILMPGTMFEVVANPLKHHGGLNIIHLKEISDDDDDEPLNPNSYQSNHSTISTPTISKNPIITLYKMLTQFQSQIKQKQIQTEKNQFQQFAITVAGGNGEGQELNQLYCPEGMFIDNGKSVYIADCGNDRIVKWRLNSNTGQIIVGGNGKGNQNNQLYLPSDIVFDKKNNSFIISDMGNKRVIRYFDQNQTNQQVIISNTDCWGLTIDKNGFIYVSDRFKNEVRRWKEGDKKGELVAGGNGQADHLNQLNNPNFIFIDEDYSLYISDCYNNRVMKWKKDAKEGIVVAGGNGQGNTLKQLSHPHGVIVDDLGQIYVADFGNDRVMRWCEGDAEGEIVVGGNGQGAQSNQLNCPRGLSFDNEENLYVADYYNHRIQKYEKI</sequence>
<comment type="similarity">
    <text evidence="1 8">Belongs to the Arg-specific ADP-ribosyltransferase family.</text>
</comment>
<dbReference type="Pfam" id="PF01129">
    <property type="entry name" value="ART"/>
    <property type="match status" value="1"/>
</dbReference>
<keyword evidence="3 8" id="KW-0808">Transferase</keyword>
<dbReference type="GO" id="GO:0016779">
    <property type="term" value="F:nucleotidyltransferase activity"/>
    <property type="evidence" value="ECO:0007669"/>
    <property type="project" value="UniProtKB-KW"/>
</dbReference>
<comment type="catalytic activity">
    <reaction evidence="6 8">
        <text>L-arginyl-[protein] + NAD(+) = N(omega)-(ADP-D-ribosyl)-L-arginyl-[protein] + nicotinamide + H(+)</text>
        <dbReference type="Rhea" id="RHEA:19149"/>
        <dbReference type="Rhea" id="RHEA-COMP:10532"/>
        <dbReference type="Rhea" id="RHEA-COMP:15087"/>
        <dbReference type="ChEBI" id="CHEBI:15378"/>
        <dbReference type="ChEBI" id="CHEBI:17154"/>
        <dbReference type="ChEBI" id="CHEBI:29965"/>
        <dbReference type="ChEBI" id="CHEBI:57540"/>
        <dbReference type="ChEBI" id="CHEBI:142554"/>
        <dbReference type="EC" id="2.4.2.31"/>
    </reaction>
</comment>
<dbReference type="OrthoDB" id="10040856at2759"/>
<dbReference type="PROSITE" id="PS51125">
    <property type="entry name" value="NHL"/>
    <property type="match status" value="2"/>
</dbReference>
<dbReference type="EC" id="2.4.2.31" evidence="8"/>
<dbReference type="GO" id="GO:0008270">
    <property type="term" value="F:zinc ion binding"/>
    <property type="evidence" value="ECO:0007669"/>
    <property type="project" value="UniProtKB-KW"/>
</dbReference>
<evidence type="ECO:0000256" key="1">
    <source>
        <dbReference type="ARBA" id="ARBA00009558"/>
    </source>
</evidence>
<dbReference type="AlphaFoldDB" id="A0A813U4D8"/>
<dbReference type="Pfam" id="PF01436">
    <property type="entry name" value="NHL"/>
    <property type="match status" value="2"/>
</dbReference>
<reference evidence="9" key="1">
    <citation type="submission" date="2021-02" db="EMBL/GenBank/DDBJ databases">
        <authorList>
            <person name="Nowell W R."/>
        </authorList>
    </citation>
    <scope>NUCLEOTIDE SEQUENCE</scope>
</reference>
<gene>
    <name evidence="9" type="ORF">QVE165_LOCUS5113</name>
</gene>
<comment type="caution">
    <text evidence="9">The sequence shown here is derived from an EMBL/GenBank/DDBJ whole genome shotgun (WGS) entry which is preliminary data.</text>
</comment>
<keyword evidence="8" id="KW-0520">NAD</keyword>
<keyword evidence="5" id="KW-0677">Repeat</keyword>
<accession>A0A813U4D8</accession>
<dbReference type="SUPFAM" id="SSF101898">
    <property type="entry name" value="NHL repeat"/>
    <property type="match status" value="1"/>
</dbReference>
<dbReference type="SUPFAM" id="SSF56399">
    <property type="entry name" value="ADP-ribosylation"/>
    <property type="match status" value="1"/>
</dbReference>
<evidence type="ECO:0000256" key="8">
    <source>
        <dbReference type="RuleBase" id="RU361228"/>
    </source>
</evidence>
<dbReference type="Gene3D" id="2.120.10.30">
    <property type="entry name" value="TolB, C-terminal domain"/>
    <property type="match status" value="1"/>
</dbReference>
<evidence type="ECO:0000256" key="5">
    <source>
        <dbReference type="ARBA" id="ARBA00022737"/>
    </source>
</evidence>
<dbReference type="PROSITE" id="PS51996">
    <property type="entry name" value="TR_MART"/>
    <property type="match status" value="1"/>
</dbReference>
<keyword evidence="8" id="KW-0521">NADP</keyword>
<evidence type="ECO:0000256" key="3">
    <source>
        <dbReference type="ARBA" id="ARBA00022679"/>
    </source>
</evidence>
<evidence type="ECO:0000313" key="10">
    <source>
        <dbReference type="Proteomes" id="UP000663832"/>
    </source>
</evidence>
<keyword evidence="4" id="KW-0548">Nucleotidyltransferase</keyword>
<keyword evidence="2 8" id="KW-0328">Glycosyltransferase</keyword>
<dbReference type="InterPro" id="IPR011042">
    <property type="entry name" value="6-blade_b-propeller_TolB-like"/>
</dbReference>
<dbReference type="InterPro" id="IPR000768">
    <property type="entry name" value="ART"/>
</dbReference>
<dbReference type="EMBL" id="CAJNOM010000020">
    <property type="protein sequence ID" value="CAF0818212.1"/>
    <property type="molecule type" value="Genomic_DNA"/>
</dbReference>